<dbReference type="InterPro" id="IPR000979">
    <property type="entry name" value="Phosphodiesterase_MJ0936/Vps29"/>
</dbReference>
<dbReference type="GO" id="GO:0005737">
    <property type="term" value="C:cytoplasm"/>
    <property type="evidence" value="ECO:0007669"/>
    <property type="project" value="TreeGrafter"/>
</dbReference>
<dbReference type="EC" id="3.1.4.-" evidence="2"/>
<dbReference type="PANTHER" id="PTHR42850">
    <property type="entry name" value="METALLOPHOSPHOESTERASE"/>
    <property type="match status" value="1"/>
</dbReference>
<evidence type="ECO:0000313" key="5">
    <source>
        <dbReference type="Proteomes" id="UP000245959"/>
    </source>
</evidence>
<dbReference type="NCBIfam" id="TIGR00040">
    <property type="entry name" value="yfcE"/>
    <property type="match status" value="1"/>
</dbReference>
<dbReference type="GO" id="GO:0046872">
    <property type="term" value="F:metal ion binding"/>
    <property type="evidence" value="ECO:0007669"/>
    <property type="project" value="UniProtKB-KW"/>
</dbReference>
<dbReference type="PANTHER" id="PTHR42850:SF2">
    <property type="entry name" value="BLL5683 PROTEIN"/>
    <property type="match status" value="1"/>
</dbReference>
<gene>
    <name evidence="4" type="ORF">C8D82_10140</name>
</gene>
<dbReference type="InterPro" id="IPR024654">
    <property type="entry name" value="Calcineurin-like_PHP_lpxH"/>
</dbReference>
<evidence type="ECO:0000256" key="1">
    <source>
        <dbReference type="ARBA" id="ARBA00008950"/>
    </source>
</evidence>
<evidence type="ECO:0000259" key="3">
    <source>
        <dbReference type="Pfam" id="PF12850"/>
    </source>
</evidence>
<comment type="caution">
    <text evidence="4">The sequence shown here is derived from an EMBL/GenBank/DDBJ whole genome shotgun (WGS) entry which is preliminary data.</text>
</comment>
<reference evidence="4 5" key="1">
    <citation type="submission" date="2018-04" db="EMBL/GenBank/DDBJ databases">
        <title>Genomic Encyclopedia of Type Strains, Phase IV (KMG-IV): sequencing the most valuable type-strain genomes for metagenomic binning, comparative biology and taxonomic classification.</title>
        <authorList>
            <person name="Goeker M."/>
        </authorList>
    </citation>
    <scope>NUCLEOTIDE SEQUENCE [LARGE SCALE GENOMIC DNA]</scope>
    <source>
        <strain evidence="4 5">DSM 14823</strain>
    </source>
</reference>
<comment type="similarity">
    <text evidence="1 2">Belongs to the metallophosphoesterase superfamily. YfcE family.</text>
</comment>
<keyword evidence="2" id="KW-0479">Metal-binding</keyword>
<sequence>MKLLFFSDVHGSPESFELLERHIESHAPDLLVLLGDALYHGPRNPLRPDYAPPQVVEQLNRRKEQIVAVRGNCDSEVDQMLLEFPLMSDYSTLLVDGHRFFLTHGHLWNPGQLPPIPAGAVFTYGHTHLPQLERLENGRIAFNPGSISLPKGGNPASFGFYEDGVLTVCRLQDAGEMLRLSLEP</sequence>
<dbReference type="EMBL" id="QEKH01000001">
    <property type="protein sequence ID" value="PVY45850.1"/>
    <property type="molecule type" value="Genomic_DNA"/>
</dbReference>
<dbReference type="NCBIfam" id="NF006988">
    <property type="entry name" value="PRK09453.1"/>
    <property type="match status" value="1"/>
</dbReference>
<comment type="cofactor">
    <cofactor evidence="2">
        <name>a divalent metal cation</name>
        <dbReference type="ChEBI" id="CHEBI:60240"/>
    </cofactor>
</comment>
<evidence type="ECO:0000313" key="4">
    <source>
        <dbReference type="EMBL" id="PVY45850.1"/>
    </source>
</evidence>
<dbReference type="OrthoDB" id="9800565at2"/>
<dbReference type="GO" id="GO:0016791">
    <property type="term" value="F:phosphatase activity"/>
    <property type="evidence" value="ECO:0007669"/>
    <property type="project" value="TreeGrafter"/>
</dbReference>
<protein>
    <recommendedName>
        <fullName evidence="2">Phosphoesterase</fullName>
        <ecNumber evidence="2">3.1.4.-</ecNumber>
    </recommendedName>
</protein>
<dbReference type="AlphaFoldDB" id="A0A2U1BAZ5"/>
<dbReference type="Pfam" id="PF12850">
    <property type="entry name" value="Metallophos_2"/>
    <property type="match status" value="1"/>
</dbReference>
<dbReference type="GeneID" id="78293578"/>
<dbReference type="SUPFAM" id="SSF56300">
    <property type="entry name" value="Metallo-dependent phosphatases"/>
    <property type="match status" value="1"/>
</dbReference>
<dbReference type="Gene3D" id="3.60.21.10">
    <property type="match status" value="1"/>
</dbReference>
<proteinExistence type="inferred from homology"/>
<accession>A0A2U1BAZ5</accession>
<dbReference type="InterPro" id="IPR050126">
    <property type="entry name" value="Ap4A_hydrolase"/>
</dbReference>
<name>A0A2U1BAZ5_9BACT</name>
<dbReference type="InterPro" id="IPR029052">
    <property type="entry name" value="Metallo-depent_PP-like"/>
</dbReference>
<dbReference type="RefSeq" id="WP_116882246.1">
    <property type="nucleotide sequence ID" value="NZ_CABMMC010000162.1"/>
</dbReference>
<dbReference type="Proteomes" id="UP000245959">
    <property type="component" value="Unassembled WGS sequence"/>
</dbReference>
<feature type="domain" description="Calcineurin-like phosphoesterase" evidence="3">
    <location>
        <begin position="1"/>
        <end position="160"/>
    </location>
</feature>
<evidence type="ECO:0000256" key="2">
    <source>
        <dbReference type="RuleBase" id="RU362039"/>
    </source>
</evidence>
<organism evidence="4 5">
    <name type="scientific">Victivallis vadensis</name>
    <dbReference type="NCBI Taxonomy" id="172901"/>
    <lineage>
        <taxon>Bacteria</taxon>
        <taxon>Pseudomonadati</taxon>
        <taxon>Lentisphaerota</taxon>
        <taxon>Lentisphaeria</taxon>
        <taxon>Victivallales</taxon>
        <taxon>Victivallaceae</taxon>
        <taxon>Victivallis</taxon>
    </lineage>
</organism>
<keyword evidence="5" id="KW-1185">Reference proteome</keyword>